<dbReference type="EMBL" id="GGFL01012523">
    <property type="protein sequence ID" value="MBW76701.1"/>
    <property type="molecule type" value="Transcribed_RNA"/>
</dbReference>
<organism evidence="2">
    <name type="scientific">Anopheles darlingi</name>
    <name type="common">Mosquito</name>
    <dbReference type="NCBI Taxonomy" id="43151"/>
    <lineage>
        <taxon>Eukaryota</taxon>
        <taxon>Metazoa</taxon>
        <taxon>Ecdysozoa</taxon>
        <taxon>Arthropoda</taxon>
        <taxon>Hexapoda</taxon>
        <taxon>Insecta</taxon>
        <taxon>Pterygota</taxon>
        <taxon>Neoptera</taxon>
        <taxon>Endopterygota</taxon>
        <taxon>Diptera</taxon>
        <taxon>Nematocera</taxon>
        <taxon>Culicoidea</taxon>
        <taxon>Culicidae</taxon>
        <taxon>Anophelinae</taxon>
        <taxon>Anopheles</taxon>
    </lineage>
</organism>
<dbReference type="AlphaFoldDB" id="A0A2M4DGS3"/>
<name>A0A2M4DGS3_ANODA</name>
<evidence type="ECO:0000313" key="2">
    <source>
        <dbReference type="EMBL" id="MBW76701.1"/>
    </source>
</evidence>
<proteinExistence type="predicted"/>
<evidence type="ECO:0000256" key="1">
    <source>
        <dbReference type="SAM" id="SignalP"/>
    </source>
</evidence>
<keyword evidence="1" id="KW-0732">Signal</keyword>
<protein>
    <submittedName>
        <fullName evidence="2">Putative secreted protein</fullName>
    </submittedName>
</protein>
<reference evidence="2" key="1">
    <citation type="submission" date="2018-01" db="EMBL/GenBank/DDBJ databases">
        <title>An insight into the sialome of Amazonian anophelines.</title>
        <authorList>
            <person name="Ribeiro J.M."/>
            <person name="Scarpassa V."/>
            <person name="Calvo E."/>
        </authorList>
    </citation>
    <scope>NUCLEOTIDE SEQUENCE</scope>
</reference>
<accession>A0A2M4DGS3</accession>
<sequence>MQAEMLCWLCSRSRLLSAGVPLVWCWPSVDQKLVVPLVTHIFERIRQSLAHYPQSQSPSVRFSRLAPQRGMEMFGRAA</sequence>
<feature type="signal peptide" evidence="1">
    <location>
        <begin position="1"/>
        <end position="25"/>
    </location>
</feature>
<feature type="chain" id="PRO_5014947775" evidence="1">
    <location>
        <begin position="26"/>
        <end position="78"/>
    </location>
</feature>